<evidence type="ECO:0000256" key="6">
    <source>
        <dbReference type="SAM" id="Phobius"/>
    </source>
</evidence>
<dbReference type="GO" id="GO:0016020">
    <property type="term" value="C:membrane"/>
    <property type="evidence" value="ECO:0007669"/>
    <property type="project" value="UniProtKB-SubCell"/>
</dbReference>
<evidence type="ECO:0000256" key="1">
    <source>
        <dbReference type="ARBA" id="ARBA00004141"/>
    </source>
</evidence>
<dbReference type="Proteomes" id="UP000279271">
    <property type="component" value="Unassembled WGS sequence"/>
</dbReference>
<evidence type="ECO:0000313" key="7">
    <source>
        <dbReference type="EMBL" id="RMZ55701.1"/>
    </source>
</evidence>
<feature type="non-terminal residue" evidence="7">
    <location>
        <position position="1"/>
    </location>
</feature>
<evidence type="ECO:0000256" key="3">
    <source>
        <dbReference type="ARBA" id="ARBA00022692"/>
    </source>
</evidence>
<dbReference type="InterPro" id="IPR002794">
    <property type="entry name" value="DUF92_TMEM19"/>
</dbReference>
<feature type="transmembrane region" description="Helical" evidence="6">
    <location>
        <begin position="284"/>
        <end position="306"/>
    </location>
</feature>
<evidence type="ECO:0000256" key="4">
    <source>
        <dbReference type="ARBA" id="ARBA00022989"/>
    </source>
</evidence>
<dbReference type="PANTHER" id="PTHR13353">
    <property type="entry name" value="TRANSMEMBRANE PROTEIN 19"/>
    <property type="match status" value="1"/>
</dbReference>
<dbReference type="EMBL" id="QOKY01000159">
    <property type="protein sequence ID" value="RMZ55701.1"/>
    <property type="molecule type" value="Genomic_DNA"/>
</dbReference>
<reference evidence="8" key="1">
    <citation type="journal article" date="2018" name="Algal Res.">
        <title>Characterization of plant carbon substrate utilization by Auxenochlorella protothecoides.</title>
        <authorList>
            <person name="Vogler B.W."/>
            <person name="Starkenburg S.R."/>
            <person name="Sudasinghe N."/>
            <person name="Schambach J.Y."/>
            <person name="Rollin J.A."/>
            <person name="Pattathil S."/>
            <person name="Barry A.N."/>
        </authorList>
    </citation>
    <scope>NUCLEOTIDE SEQUENCE [LARGE SCALE GENOMIC DNA]</scope>
    <source>
        <strain evidence="8">UTEX 25</strain>
    </source>
</reference>
<keyword evidence="3 6" id="KW-0812">Transmembrane</keyword>
<comment type="similarity">
    <text evidence="2">Belongs to the TMEM19 family.</text>
</comment>
<proteinExistence type="inferred from homology"/>
<keyword evidence="5 6" id="KW-0472">Membrane</keyword>
<dbReference type="AlphaFoldDB" id="A0A3M7KYZ7"/>
<accession>A0A3M7KYZ7</accession>
<evidence type="ECO:0008006" key="9">
    <source>
        <dbReference type="Google" id="ProtNLM"/>
    </source>
</evidence>
<evidence type="ECO:0000256" key="5">
    <source>
        <dbReference type="ARBA" id="ARBA00023136"/>
    </source>
</evidence>
<feature type="transmembrane region" description="Helical" evidence="6">
    <location>
        <begin position="102"/>
        <end position="119"/>
    </location>
</feature>
<feature type="transmembrane region" description="Helical" evidence="6">
    <location>
        <begin position="318"/>
        <end position="338"/>
    </location>
</feature>
<gene>
    <name evidence="7" type="ORF">APUTEX25_005742</name>
</gene>
<dbReference type="Pfam" id="PF01940">
    <property type="entry name" value="DUF92"/>
    <property type="match status" value="1"/>
</dbReference>
<comment type="subcellular location">
    <subcellularLocation>
        <location evidence="1">Membrane</location>
        <topology evidence="1">Multi-pass membrane protein</topology>
    </subcellularLocation>
</comment>
<comment type="caution">
    <text evidence="7">The sequence shown here is derived from an EMBL/GenBank/DDBJ whole genome shotgun (WGS) entry which is preliminary data.</text>
</comment>
<sequence length="400" mass="41125">GAYLRVMAIRTNFLLRLRLRVLLPMSVGRRPFRRTAKAFAAAGAAPSASSDDPAEEKVSLETALREAQEALTFVEEFQGRVTSLPSARLPTTLDMVLAKLKPVLQVAGLVALCAAIHALGIPGRLVGGLTLALSAASWGLSRGSLDRSGAAAAVVVGWITIATSMTGGLLLLTFFVASSKLTALCDHEKELDDDHKPGGNRDWTQVLSNSAVPTALLAAAAALGTAPTLGPRHLAALHAAVLGYYACCCGDTWASEIGQLSDAQPRLPWGRPVRPGTNGGVTPLGTAASAAGGLFMGAMAAVGCLVRPGRAWGWAAPTGPLWGVLLMGLVAGVGGSFLDSILGATVQFTGYNRDTHKVTSQTGEHISFIAGRPWLSNSGVNVASACGTALACAAATLVWA</sequence>
<evidence type="ECO:0000313" key="8">
    <source>
        <dbReference type="Proteomes" id="UP000279271"/>
    </source>
</evidence>
<evidence type="ECO:0000256" key="2">
    <source>
        <dbReference type="ARBA" id="ARBA00009012"/>
    </source>
</evidence>
<protein>
    <recommendedName>
        <fullName evidence="9">Transmembrane protein 19</fullName>
    </recommendedName>
</protein>
<feature type="non-terminal residue" evidence="7">
    <location>
        <position position="400"/>
    </location>
</feature>
<keyword evidence="4 6" id="KW-1133">Transmembrane helix</keyword>
<name>A0A3M7KYZ7_AUXPR</name>
<organism evidence="7 8">
    <name type="scientific">Auxenochlorella protothecoides</name>
    <name type="common">Green microalga</name>
    <name type="synonym">Chlorella protothecoides</name>
    <dbReference type="NCBI Taxonomy" id="3075"/>
    <lineage>
        <taxon>Eukaryota</taxon>
        <taxon>Viridiplantae</taxon>
        <taxon>Chlorophyta</taxon>
        <taxon>core chlorophytes</taxon>
        <taxon>Trebouxiophyceae</taxon>
        <taxon>Chlorellales</taxon>
        <taxon>Chlorellaceae</taxon>
        <taxon>Auxenochlorella</taxon>
    </lineage>
</organism>
<feature type="transmembrane region" description="Helical" evidence="6">
    <location>
        <begin position="153"/>
        <end position="177"/>
    </location>
</feature>
<dbReference type="PANTHER" id="PTHR13353:SF14">
    <property type="entry name" value="PROTEIN PGR"/>
    <property type="match status" value="1"/>
</dbReference>